<dbReference type="AlphaFoldDB" id="A0A4Q9GV64"/>
<gene>
    <name evidence="2" type="ORF">EYE40_03300</name>
</gene>
<feature type="chain" id="PRO_5039575376" evidence="1">
    <location>
        <begin position="22"/>
        <end position="137"/>
    </location>
</feature>
<dbReference type="PROSITE" id="PS51257">
    <property type="entry name" value="PROKAR_LIPOPROTEIN"/>
    <property type="match status" value="1"/>
</dbReference>
<evidence type="ECO:0000313" key="2">
    <source>
        <dbReference type="EMBL" id="TBN56503.1"/>
    </source>
</evidence>
<organism evidence="2 3">
    <name type="scientific">Glaciihabitans arcticus</name>
    <dbReference type="NCBI Taxonomy" id="2668039"/>
    <lineage>
        <taxon>Bacteria</taxon>
        <taxon>Bacillati</taxon>
        <taxon>Actinomycetota</taxon>
        <taxon>Actinomycetes</taxon>
        <taxon>Micrococcales</taxon>
        <taxon>Microbacteriaceae</taxon>
        <taxon>Glaciihabitans</taxon>
    </lineage>
</organism>
<reference evidence="3" key="1">
    <citation type="submission" date="2019-02" db="EMBL/GenBank/DDBJ databases">
        <title>Glaciihabitans arcticus sp. nov., a psychrotolerant bacterium isolated from polar soil.</title>
        <authorList>
            <person name="Dahal R.H."/>
        </authorList>
    </citation>
    <scope>NUCLEOTIDE SEQUENCE [LARGE SCALE GENOMIC DNA]</scope>
    <source>
        <strain evidence="3">RP-3-7</strain>
    </source>
</reference>
<feature type="signal peptide" evidence="1">
    <location>
        <begin position="1"/>
        <end position="21"/>
    </location>
</feature>
<name>A0A4Q9GV64_9MICO</name>
<dbReference type="RefSeq" id="WP_130980613.1">
    <property type="nucleotide sequence ID" value="NZ_SISG01000001.1"/>
</dbReference>
<accession>A0A4Q9GV64</accession>
<proteinExistence type="predicted"/>
<sequence>MKKLLVITLSLTLLTGCSVGAPEPVPTAEFVLPDLDNNGWGEATVDEFVDAFPDIDTSFVSDVPEAVYQVQDDSWIVGSGTTSNGFGPFDEWARANFEVSDDDDMREAIITTEDDRVISLSYRTMADGFIAYFFVGE</sequence>
<keyword evidence="3" id="KW-1185">Reference proteome</keyword>
<evidence type="ECO:0000256" key="1">
    <source>
        <dbReference type="SAM" id="SignalP"/>
    </source>
</evidence>
<keyword evidence="1" id="KW-0732">Signal</keyword>
<dbReference type="EMBL" id="SISG01000001">
    <property type="protein sequence ID" value="TBN56503.1"/>
    <property type="molecule type" value="Genomic_DNA"/>
</dbReference>
<comment type="caution">
    <text evidence="2">The sequence shown here is derived from an EMBL/GenBank/DDBJ whole genome shotgun (WGS) entry which is preliminary data.</text>
</comment>
<protein>
    <submittedName>
        <fullName evidence="2">Uncharacterized protein</fullName>
    </submittedName>
</protein>
<evidence type="ECO:0000313" key="3">
    <source>
        <dbReference type="Proteomes" id="UP000294194"/>
    </source>
</evidence>
<dbReference type="Proteomes" id="UP000294194">
    <property type="component" value="Unassembled WGS sequence"/>
</dbReference>